<proteinExistence type="predicted"/>
<feature type="chain" id="PRO_5041926032" evidence="1">
    <location>
        <begin position="25"/>
        <end position="206"/>
    </location>
</feature>
<reference evidence="2" key="1">
    <citation type="submission" date="2022-07" db="EMBL/GenBank/DDBJ databases">
        <title>Genome Sequence of Physisporinus lineatus.</title>
        <authorList>
            <person name="Buettner E."/>
        </authorList>
    </citation>
    <scope>NUCLEOTIDE SEQUENCE</scope>
    <source>
        <strain evidence="2">VT162</strain>
    </source>
</reference>
<dbReference type="Proteomes" id="UP001212997">
    <property type="component" value="Unassembled WGS sequence"/>
</dbReference>
<name>A0AAD5V881_9APHY</name>
<evidence type="ECO:0000313" key="2">
    <source>
        <dbReference type="EMBL" id="KAJ3488694.1"/>
    </source>
</evidence>
<sequence>MPSRQGVPHLALVSILAVISTVFSIPVFEGISAWSSSIGSLVPGVTVIEAIGSGGTDPLTYVPLYMSTEGPRGSPGNVSVTRDPSPPLFYIANNELYHFHNESTILPIQVHNSTQSAKLPLQLTIGDGEATGKLSRRTIVPGGNWRWQGTMLRYDQGTTSTPLFFSCQDANGLMGLFLHPKPSPTPEGCTAFTLHSFSRVKYSGEL</sequence>
<feature type="signal peptide" evidence="1">
    <location>
        <begin position="1"/>
        <end position="24"/>
    </location>
</feature>
<keyword evidence="1" id="KW-0732">Signal</keyword>
<evidence type="ECO:0000256" key="1">
    <source>
        <dbReference type="SAM" id="SignalP"/>
    </source>
</evidence>
<evidence type="ECO:0000313" key="3">
    <source>
        <dbReference type="Proteomes" id="UP001212997"/>
    </source>
</evidence>
<comment type="caution">
    <text evidence="2">The sequence shown here is derived from an EMBL/GenBank/DDBJ whole genome shotgun (WGS) entry which is preliminary data.</text>
</comment>
<protein>
    <submittedName>
        <fullName evidence="2">Uncharacterized protein</fullName>
    </submittedName>
</protein>
<dbReference type="AlphaFoldDB" id="A0AAD5V881"/>
<dbReference type="EMBL" id="JANAWD010000061">
    <property type="protein sequence ID" value="KAJ3488694.1"/>
    <property type="molecule type" value="Genomic_DNA"/>
</dbReference>
<keyword evidence="3" id="KW-1185">Reference proteome</keyword>
<accession>A0AAD5V881</accession>
<organism evidence="2 3">
    <name type="scientific">Meripilus lineatus</name>
    <dbReference type="NCBI Taxonomy" id="2056292"/>
    <lineage>
        <taxon>Eukaryota</taxon>
        <taxon>Fungi</taxon>
        <taxon>Dikarya</taxon>
        <taxon>Basidiomycota</taxon>
        <taxon>Agaricomycotina</taxon>
        <taxon>Agaricomycetes</taxon>
        <taxon>Polyporales</taxon>
        <taxon>Meripilaceae</taxon>
        <taxon>Meripilus</taxon>
    </lineage>
</organism>
<gene>
    <name evidence="2" type="ORF">NLI96_g2663</name>
</gene>